<dbReference type="Gene3D" id="1.10.1660.10">
    <property type="match status" value="1"/>
</dbReference>
<reference evidence="3 4" key="1">
    <citation type="journal article" date="2017" name="Antonie Van Leeuwenhoek">
        <title>Rhizobium rhizosphaerae sp. nov., a novel species isolated from rice rhizosphere.</title>
        <authorList>
            <person name="Zhao J.J."/>
            <person name="Zhang J."/>
            <person name="Zhang R.J."/>
            <person name="Zhang C.W."/>
            <person name="Yin H.Q."/>
            <person name="Zhang X.X."/>
        </authorList>
    </citation>
    <scope>NUCLEOTIDE SEQUENCE [LARGE SCALE GENOMIC DNA]</scope>
    <source>
        <strain evidence="3 4">E3</strain>
    </source>
</reference>
<evidence type="ECO:0000313" key="3">
    <source>
        <dbReference type="EMBL" id="GAC13045.1"/>
    </source>
</evidence>
<evidence type="ECO:0000259" key="2">
    <source>
        <dbReference type="PROSITE" id="PS50937"/>
    </source>
</evidence>
<dbReference type="EMBL" id="BAEN01000014">
    <property type="protein sequence ID" value="GAC13045.1"/>
    <property type="molecule type" value="Genomic_DNA"/>
</dbReference>
<dbReference type="InterPro" id="IPR009061">
    <property type="entry name" value="DNA-bd_dom_put_sf"/>
</dbReference>
<name>K6YNW6_9ALTE</name>
<dbReference type="PANTHER" id="PTHR30204:SF92">
    <property type="entry name" value="HTH-TYPE TRANSCRIPTIONAL REGULATOR ZNTR"/>
    <property type="match status" value="1"/>
</dbReference>
<dbReference type="PRINTS" id="PR00040">
    <property type="entry name" value="HTHMERR"/>
</dbReference>
<dbReference type="eggNOG" id="COG0789">
    <property type="taxonomic scope" value="Bacteria"/>
</dbReference>
<feature type="domain" description="HTH merR-type" evidence="2">
    <location>
        <begin position="1"/>
        <end position="69"/>
    </location>
</feature>
<dbReference type="Proteomes" id="UP000006334">
    <property type="component" value="Unassembled WGS sequence"/>
</dbReference>
<keyword evidence="4" id="KW-1185">Reference proteome</keyword>
<dbReference type="CDD" id="cd04784">
    <property type="entry name" value="HTH_CadR-PbrR"/>
    <property type="match status" value="1"/>
</dbReference>
<dbReference type="PROSITE" id="PS50937">
    <property type="entry name" value="HTH_MERR_2"/>
    <property type="match status" value="1"/>
</dbReference>
<dbReference type="InterPro" id="IPR011791">
    <property type="entry name" value="CadR-PbrR"/>
</dbReference>
<evidence type="ECO:0000256" key="1">
    <source>
        <dbReference type="ARBA" id="ARBA00023125"/>
    </source>
</evidence>
<dbReference type="AlphaFoldDB" id="K6YNW6"/>
<comment type="caution">
    <text evidence="3">The sequence shown here is derived from an EMBL/GenBank/DDBJ whole genome shotgun (WGS) entry which is preliminary data.</text>
</comment>
<dbReference type="Pfam" id="PF13411">
    <property type="entry name" value="MerR_1"/>
    <property type="match status" value="1"/>
</dbReference>
<dbReference type="GO" id="GO:0046872">
    <property type="term" value="F:metal ion binding"/>
    <property type="evidence" value="ECO:0007669"/>
    <property type="project" value="InterPro"/>
</dbReference>
<dbReference type="GO" id="GO:0003677">
    <property type="term" value="F:DNA binding"/>
    <property type="evidence" value="ECO:0007669"/>
    <property type="project" value="UniProtKB-KW"/>
</dbReference>
<dbReference type="InterPro" id="IPR000551">
    <property type="entry name" value="MerR-type_HTH_dom"/>
</dbReference>
<keyword evidence="1" id="KW-0238">DNA-binding</keyword>
<dbReference type="RefSeq" id="WP_008842865.1">
    <property type="nucleotide sequence ID" value="NZ_BAEN01000014.1"/>
</dbReference>
<proteinExistence type="predicted"/>
<dbReference type="SMART" id="SM00422">
    <property type="entry name" value="HTH_MERR"/>
    <property type="match status" value="1"/>
</dbReference>
<dbReference type="GO" id="GO:0003700">
    <property type="term" value="F:DNA-binding transcription factor activity"/>
    <property type="evidence" value="ECO:0007669"/>
    <property type="project" value="InterPro"/>
</dbReference>
<dbReference type="InterPro" id="IPR047057">
    <property type="entry name" value="MerR_fam"/>
</dbReference>
<gene>
    <name evidence="3" type="primary">zntR</name>
    <name evidence="3" type="ORF">GLIP_0398</name>
</gene>
<protein>
    <submittedName>
        <fullName evidence="3">HTH-type transcriptional regulator zntR homolog</fullName>
    </submittedName>
</protein>
<evidence type="ECO:0000313" key="4">
    <source>
        <dbReference type="Proteomes" id="UP000006334"/>
    </source>
</evidence>
<dbReference type="PANTHER" id="PTHR30204">
    <property type="entry name" value="REDOX-CYCLING DRUG-SENSING TRANSCRIPTIONAL ACTIVATOR SOXR"/>
    <property type="match status" value="1"/>
</dbReference>
<dbReference type="SUPFAM" id="SSF46955">
    <property type="entry name" value="Putative DNA-binding domain"/>
    <property type="match status" value="1"/>
</dbReference>
<organism evidence="3 4">
    <name type="scientific">Aliiglaciecola lipolytica E3</name>
    <dbReference type="NCBI Taxonomy" id="1127673"/>
    <lineage>
        <taxon>Bacteria</taxon>
        <taxon>Pseudomonadati</taxon>
        <taxon>Pseudomonadota</taxon>
        <taxon>Gammaproteobacteria</taxon>
        <taxon>Alteromonadales</taxon>
        <taxon>Alteromonadaceae</taxon>
        <taxon>Aliiglaciecola</taxon>
    </lineage>
</organism>
<dbReference type="OrthoDB" id="9808480at2"/>
<sequence>MKIGELANKSGCSVQTIRFYEKQKLLKQPLRNTSNYREYDLNALKQLTFIRQCRSLDISISEIQQLIAMRSQPDKSCKTVNDMVNSHIQEVSVRISELENLKVALSEIASACSDGHSVSNCGVLKKLEI</sequence>
<accession>K6YNW6</accession>
<dbReference type="GO" id="GO:0045893">
    <property type="term" value="P:positive regulation of DNA-templated transcription"/>
    <property type="evidence" value="ECO:0007669"/>
    <property type="project" value="InterPro"/>
</dbReference>
<dbReference type="STRING" id="1127673.GLIP_0398"/>